<dbReference type="EC" id="5.4.99.25" evidence="3"/>
<keyword evidence="9" id="KW-1185">Reference proteome</keyword>
<dbReference type="Proteomes" id="UP000054342">
    <property type="component" value="Unassembled WGS sequence"/>
</dbReference>
<feature type="compositionally biased region" description="Basic and acidic residues" evidence="6">
    <location>
        <begin position="369"/>
        <end position="392"/>
    </location>
</feature>
<dbReference type="OrthoDB" id="9995526at2759"/>
<evidence type="ECO:0000256" key="5">
    <source>
        <dbReference type="ARBA" id="ARBA00023235"/>
    </source>
</evidence>
<keyword evidence="5" id="KW-0413">Isomerase</keyword>
<evidence type="ECO:0000256" key="2">
    <source>
        <dbReference type="ARBA" id="ARBA00008999"/>
    </source>
</evidence>
<accession>A0A0D2F080</accession>
<dbReference type="GeneID" id="25322489"/>
<feature type="region of interest" description="Disordered" evidence="6">
    <location>
        <begin position="369"/>
        <end position="437"/>
    </location>
</feature>
<dbReference type="PANTHER" id="PTHR13767">
    <property type="entry name" value="TRNA-PSEUDOURIDINE SYNTHASE"/>
    <property type="match status" value="1"/>
</dbReference>
<dbReference type="InterPro" id="IPR014780">
    <property type="entry name" value="tRNA_psdUridine_synth_TruB"/>
</dbReference>
<comment type="catalytic activity">
    <reaction evidence="1">
        <text>a uridine in mRNA = a pseudouridine in mRNA</text>
        <dbReference type="Rhea" id="RHEA:56644"/>
        <dbReference type="Rhea" id="RHEA-COMP:14658"/>
        <dbReference type="Rhea" id="RHEA-COMP:14659"/>
        <dbReference type="ChEBI" id="CHEBI:65314"/>
        <dbReference type="ChEBI" id="CHEBI:65315"/>
    </reaction>
</comment>
<dbReference type="GO" id="GO:0160148">
    <property type="term" value="F:tRNA pseudouridine(55) synthase activity"/>
    <property type="evidence" value="ECO:0007669"/>
    <property type="project" value="UniProtKB-EC"/>
</dbReference>
<keyword evidence="4" id="KW-0819">tRNA processing</keyword>
<organism evidence="8 9">
    <name type="scientific">Exophiala xenobiotica</name>
    <dbReference type="NCBI Taxonomy" id="348802"/>
    <lineage>
        <taxon>Eukaryota</taxon>
        <taxon>Fungi</taxon>
        <taxon>Dikarya</taxon>
        <taxon>Ascomycota</taxon>
        <taxon>Pezizomycotina</taxon>
        <taxon>Eurotiomycetes</taxon>
        <taxon>Chaetothyriomycetidae</taxon>
        <taxon>Chaetothyriales</taxon>
        <taxon>Herpotrichiellaceae</taxon>
        <taxon>Exophiala</taxon>
    </lineage>
</organism>
<reference evidence="8 9" key="1">
    <citation type="submission" date="2015-01" db="EMBL/GenBank/DDBJ databases">
        <title>The Genome Sequence of Exophiala xenobiotica CBS118157.</title>
        <authorList>
            <consortium name="The Broad Institute Genomics Platform"/>
            <person name="Cuomo C."/>
            <person name="de Hoog S."/>
            <person name="Gorbushina A."/>
            <person name="Stielow B."/>
            <person name="Teixiera M."/>
            <person name="Abouelleil A."/>
            <person name="Chapman S.B."/>
            <person name="Priest M."/>
            <person name="Young S.K."/>
            <person name="Wortman J."/>
            <person name="Nusbaum C."/>
            <person name="Birren B."/>
        </authorList>
    </citation>
    <scope>NUCLEOTIDE SEQUENCE [LARGE SCALE GENOMIC DNA]</scope>
    <source>
        <strain evidence="8 9">CBS 118157</strain>
    </source>
</reference>
<dbReference type="SUPFAM" id="SSF55120">
    <property type="entry name" value="Pseudouridine synthase"/>
    <property type="match status" value="1"/>
</dbReference>
<feature type="region of interest" description="Disordered" evidence="6">
    <location>
        <begin position="49"/>
        <end position="81"/>
    </location>
</feature>
<evidence type="ECO:0000256" key="1">
    <source>
        <dbReference type="ARBA" id="ARBA00001166"/>
    </source>
</evidence>
<dbReference type="Gene3D" id="3.30.2350.10">
    <property type="entry name" value="Pseudouridine synthase"/>
    <property type="match status" value="1"/>
</dbReference>
<dbReference type="GO" id="GO:0006400">
    <property type="term" value="P:tRNA modification"/>
    <property type="evidence" value="ECO:0007669"/>
    <property type="project" value="TreeGrafter"/>
</dbReference>
<feature type="compositionally biased region" description="Basic and acidic residues" evidence="6">
    <location>
        <begin position="56"/>
        <end position="65"/>
    </location>
</feature>
<feature type="compositionally biased region" description="Basic and acidic residues" evidence="6">
    <location>
        <begin position="410"/>
        <end position="422"/>
    </location>
</feature>
<dbReference type="InterPro" id="IPR020103">
    <property type="entry name" value="PsdUridine_synth_cat_dom_sf"/>
</dbReference>
<dbReference type="PANTHER" id="PTHR13767:SF2">
    <property type="entry name" value="PSEUDOURIDYLATE SYNTHASE TRUB1"/>
    <property type="match status" value="1"/>
</dbReference>
<gene>
    <name evidence="8" type="ORF">PV05_00581</name>
</gene>
<dbReference type="RefSeq" id="XP_013320939.1">
    <property type="nucleotide sequence ID" value="XM_013465485.1"/>
</dbReference>
<feature type="region of interest" description="Disordered" evidence="6">
    <location>
        <begin position="238"/>
        <end position="262"/>
    </location>
</feature>
<dbReference type="InterPro" id="IPR002501">
    <property type="entry name" value="PsdUridine_synth_N"/>
</dbReference>
<dbReference type="GO" id="GO:0003723">
    <property type="term" value="F:RNA binding"/>
    <property type="evidence" value="ECO:0007669"/>
    <property type="project" value="InterPro"/>
</dbReference>
<dbReference type="Pfam" id="PF01509">
    <property type="entry name" value="TruB_N"/>
    <property type="match status" value="1"/>
</dbReference>
<feature type="domain" description="Pseudouridine synthase II N-terminal" evidence="7">
    <location>
        <begin position="78"/>
        <end position="210"/>
    </location>
</feature>
<protein>
    <recommendedName>
        <fullName evidence="3">tRNA pseudouridine(55) synthase</fullName>
        <ecNumber evidence="3">5.4.99.25</ecNumber>
    </recommendedName>
</protein>
<evidence type="ECO:0000259" key="7">
    <source>
        <dbReference type="Pfam" id="PF01509"/>
    </source>
</evidence>
<dbReference type="AlphaFoldDB" id="A0A0D2F080"/>
<dbReference type="GO" id="GO:1990481">
    <property type="term" value="P:mRNA pseudouridine synthesis"/>
    <property type="evidence" value="ECO:0007669"/>
    <property type="project" value="TreeGrafter"/>
</dbReference>
<comment type="similarity">
    <text evidence="2">Belongs to the pseudouridine synthase TruB family.</text>
</comment>
<dbReference type="GO" id="GO:0005634">
    <property type="term" value="C:nucleus"/>
    <property type="evidence" value="ECO:0007669"/>
    <property type="project" value="TreeGrafter"/>
</dbReference>
<evidence type="ECO:0000313" key="8">
    <source>
        <dbReference type="EMBL" id="KIW60355.1"/>
    </source>
</evidence>
<dbReference type="HOGENOM" id="CLU_032087_4_2_1"/>
<evidence type="ECO:0000256" key="6">
    <source>
        <dbReference type="SAM" id="MobiDB-lite"/>
    </source>
</evidence>
<evidence type="ECO:0000256" key="3">
    <source>
        <dbReference type="ARBA" id="ARBA00012787"/>
    </source>
</evidence>
<sequence length="437" mass="49442">MPIRHILNMAQPSGKILEGVFAVSKPPSLSSAQVLRDLQHHFAESKTFAPLLQRTRRGEEEQERRQPKRRRRDNDQFFKMGHGGTLDPLATGVLIVGIGRGTKHLMDFLSCKKTYETVVLFGKTTDTYDVMGKVVAEAPTENITRAVVENEIAKFQGKMKQIPPIYSAIKINGMKLYDYARTGKELPRELESRNVEISECSLLEYYESGHHDFRWPAEQADDEEKAVFKKLMKGAEDTKQSITTEHERALSDKNDAKTSKSYGKDIPRHEKAAMHIHHLPTQEEVPANAPAARIRLTVSSGFYVRSFAYDLGIACGSYGTMASLIRSQQAEFTSLQPAPDGLVPALTYKDLEAGEVTWGPKVSSVLEKWIEEHPMSDQDRNRDRDRDRDGRQYSHRGHRNPLGRGGGSKRSWDGRRDGDRSDGHRRRNSSSPEIQDR</sequence>
<evidence type="ECO:0000313" key="9">
    <source>
        <dbReference type="Proteomes" id="UP000054342"/>
    </source>
</evidence>
<proteinExistence type="inferred from homology"/>
<dbReference type="STRING" id="348802.A0A0D2F080"/>
<dbReference type="EMBL" id="KN847317">
    <property type="protein sequence ID" value="KIW60355.1"/>
    <property type="molecule type" value="Genomic_DNA"/>
</dbReference>
<name>A0A0D2F080_9EURO</name>
<dbReference type="HAMAP" id="MF_01080">
    <property type="entry name" value="TruB_bact"/>
    <property type="match status" value="1"/>
</dbReference>
<evidence type="ECO:0000256" key="4">
    <source>
        <dbReference type="ARBA" id="ARBA00022694"/>
    </source>
</evidence>